<sequence length="791" mass="91253">MLNKSIFNKDIHFELFWSIYCAHGLKLYQGSLLVDIPVMSTSEKDVREQKVKTVTLSFLGTGQHREKVHHILTSFHNTISEVNKDNPAVAMRMFDGPGSEPKSGDSKDPIPGTYIYNPKDNSKILISPVISQTITNAIQKLTGNLAGEGIEHLLFEAVLYLNDIIEKNGGKLPETVNLHGFSRGADTCMRMANLLYQLYPDIKVNLFLIDQVPGPGKRDDPHSYTVPPNVEHFESTLMLHEYRPGFDPQHSGRYVIADPEKTKVVVKPYYGEHNTGNRVTEDPNTNHTAILLHDDMNRFCRETGSLPSVGISPPIIARVGDKKEEVRTHSELSPEKRFELLCGMKENEWGYAKLTKKYHERSILSKREDYVQDSRLFVNQEHRELFKQLYPKSFNWFFEKNHGGQTKKEDVIAELKSLSEDPRYEHFFSSLAKHFQINQNNIAGTLPEPSGVDRDEKRSFGQPPVRDRLSYLQHSLTSIANYYHYHCDEKSSTNESVKNLLLERVKESRTKPDSEAIQHLERTMDEVRQILESKNEKGFLWQQINHISPNARQYCEQVKAALQEHLEHNQVLSDTQKEEIRKAMDRMDNIVNDGSKDSQQKYREIRREVIELNAKATTPEDDNQLTRSHFQKAYFELSGDTQKTLNLESLSQKLNQLSKAHYGETNMTDKITQRLDGYKNRNWFWNSVKEVLNFFNIPLPKLHSEVKEQIADKLKERLVDLKEKGMGNDVNAITRELGKAREDLIEHYKKTSKLEMGELDKIINKSMEELLVARKVTKDLVHEEVSQVKLN</sequence>
<evidence type="ECO:0000259" key="3">
    <source>
        <dbReference type="Pfam" id="PF20834"/>
    </source>
</evidence>
<name>A0AAV2UY04_LEGPN</name>
<accession>A0AAV2UY04</accession>
<feature type="domain" description="DUF6842" evidence="3">
    <location>
        <begin position="679"/>
        <end position="770"/>
    </location>
</feature>
<dbReference type="KEGG" id="lpo:LPO_2608"/>
<dbReference type="Pfam" id="PF20834">
    <property type="entry name" value="DUF6842"/>
    <property type="match status" value="3"/>
</dbReference>
<protein>
    <recommendedName>
        <fullName evidence="6">DUF5621 domain-containing protein</fullName>
    </recommendedName>
</protein>
<evidence type="ECO:0000313" key="5">
    <source>
        <dbReference type="Proteomes" id="UP000010102"/>
    </source>
</evidence>
<feature type="compositionally biased region" description="Basic and acidic residues" evidence="1">
    <location>
        <begin position="451"/>
        <end position="464"/>
    </location>
</feature>
<dbReference type="InterPro" id="IPR040945">
    <property type="entry name" value="DUF5621"/>
</dbReference>
<evidence type="ECO:0000256" key="1">
    <source>
        <dbReference type="SAM" id="MobiDB-lite"/>
    </source>
</evidence>
<dbReference type="EMBL" id="FQ958210">
    <property type="protein sequence ID" value="CCD06568.1"/>
    <property type="molecule type" value="Genomic_DNA"/>
</dbReference>
<dbReference type="Gene3D" id="1.20.1270.430">
    <property type="match status" value="1"/>
</dbReference>
<dbReference type="Pfam" id="PF18532">
    <property type="entry name" value="DUF5621"/>
    <property type="match status" value="1"/>
</dbReference>
<feature type="region of interest" description="Disordered" evidence="1">
    <location>
        <begin position="444"/>
        <end position="464"/>
    </location>
</feature>
<feature type="region of interest" description="Disordered" evidence="1">
    <location>
        <begin position="92"/>
        <end position="112"/>
    </location>
</feature>
<reference evidence="4 5" key="1">
    <citation type="submission" date="2011-07" db="EMBL/GenBank/DDBJ databases">
        <authorList>
            <person name="Genoscope - CEA"/>
        </authorList>
    </citation>
    <scope>NUCLEOTIDE SEQUENCE [LARGE SCALE GENOMIC DNA]</scope>
    <source>
        <strain evidence="5">lorraine</strain>
    </source>
</reference>
<proteinExistence type="predicted"/>
<dbReference type="Proteomes" id="UP000010102">
    <property type="component" value="Chromosome"/>
</dbReference>
<dbReference type="InterPro" id="IPR049292">
    <property type="entry name" value="DUF6842"/>
</dbReference>
<feature type="domain" description="DUF6842" evidence="3">
    <location>
        <begin position="466"/>
        <end position="548"/>
    </location>
</feature>
<organism evidence="4 5">
    <name type="scientific">Legionella pneumophila subsp. pneumophila</name>
    <dbReference type="NCBI Taxonomy" id="91891"/>
    <lineage>
        <taxon>Bacteria</taxon>
        <taxon>Pseudomonadati</taxon>
        <taxon>Pseudomonadota</taxon>
        <taxon>Gammaproteobacteria</taxon>
        <taxon>Legionellales</taxon>
        <taxon>Legionellaceae</taxon>
        <taxon>Legionella</taxon>
    </lineage>
</organism>
<feature type="domain" description="DUF5621" evidence="2">
    <location>
        <begin position="322"/>
        <end position="456"/>
    </location>
</feature>
<evidence type="ECO:0000313" key="4">
    <source>
        <dbReference type="EMBL" id="CCD06568.1"/>
    </source>
</evidence>
<dbReference type="Gene3D" id="1.20.1270.440">
    <property type="match status" value="1"/>
</dbReference>
<dbReference type="AlphaFoldDB" id="A0AAV2UY04"/>
<dbReference type="Gene3D" id="1.10.1240.80">
    <property type="match status" value="1"/>
</dbReference>
<evidence type="ECO:0008006" key="6">
    <source>
        <dbReference type="Google" id="ProtNLM"/>
    </source>
</evidence>
<evidence type="ECO:0000259" key="2">
    <source>
        <dbReference type="Pfam" id="PF18532"/>
    </source>
</evidence>
<gene>
    <name evidence="4" type="ORF">LPO_2608</name>
</gene>
<feature type="domain" description="DUF6842" evidence="3">
    <location>
        <begin position="549"/>
        <end position="658"/>
    </location>
</feature>